<accession>A0A843Y920</accession>
<dbReference type="Pfam" id="PF11150">
    <property type="entry name" value="DUF2927"/>
    <property type="match status" value="1"/>
</dbReference>
<evidence type="ECO:0000313" key="2">
    <source>
        <dbReference type="Proteomes" id="UP000444174"/>
    </source>
</evidence>
<dbReference type="AlphaFoldDB" id="A0A843Y920"/>
<evidence type="ECO:0000313" key="1">
    <source>
        <dbReference type="EMBL" id="MQQ07730.1"/>
    </source>
</evidence>
<protein>
    <submittedName>
        <fullName evidence="1">DUF2927 domain-containing protein</fullName>
    </submittedName>
</protein>
<name>A0A843Y920_9RHOB</name>
<gene>
    <name evidence="1" type="ORF">GFB49_04610</name>
</gene>
<comment type="caution">
    <text evidence="1">The sequence shown here is derived from an EMBL/GenBank/DDBJ whole genome shotgun (WGS) entry which is preliminary data.</text>
</comment>
<keyword evidence="2" id="KW-1185">Reference proteome</keyword>
<proteinExistence type="predicted"/>
<dbReference type="InterPro" id="IPR021323">
    <property type="entry name" value="DUF2927"/>
</dbReference>
<dbReference type="Proteomes" id="UP000444174">
    <property type="component" value="Unassembled WGS sequence"/>
</dbReference>
<reference evidence="1 2" key="1">
    <citation type="submission" date="2019-10" db="EMBL/GenBank/DDBJ databases">
        <title>Epibacterium sp. nov., isolated from seawater.</title>
        <authorList>
            <person name="Zhang X."/>
            <person name="Li N."/>
        </authorList>
    </citation>
    <scope>NUCLEOTIDE SEQUENCE [LARGE SCALE GENOMIC DNA]</scope>
    <source>
        <strain evidence="1 2">SM1979</strain>
    </source>
</reference>
<dbReference type="EMBL" id="WIBF01000002">
    <property type="protein sequence ID" value="MQQ07730.1"/>
    <property type="molecule type" value="Genomic_DNA"/>
</dbReference>
<organism evidence="1 2">
    <name type="scientific">Tritonibacter litoralis</name>
    <dbReference type="NCBI Taxonomy" id="2662264"/>
    <lineage>
        <taxon>Bacteria</taxon>
        <taxon>Pseudomonadati</taxon>
        <taxon>Pseudomonadota</taxon>
        <taxon>Alphaproteobacteria</taxon>
        <taxon>Rhodobacterales</taxon>
        <taxon>Paracoccaceae</taxon>
        <taxon>Tritonibacter</taxon>
    </lineage>
</organism>
<sequence length="314" mass="34358">MPSFVGQSFGWGARACVAALVLAVGACENPGQQVSLVPPARPAALAPPAPSAQSEKLANFYRALQRDLLTRGLLREDGGGPDTPYDAEDLIRNFETIAFFDEHFRQGIGTKGALSRWEGPVRLQAVFAPSVTQEQRASDRRELSGYAARLARITGHSVTAVNQGGNFKVIYAGVDDKDFIRKEVLRQLPRINASQLDTLVNTPEIYFCLVVAGGQLRTPFAYTQGVALIRAEHPSLTRRACLHEEVAQGLGLRNDSPRARPSIFNDDEEFARLTSHDELLLKMLYDARLSPGMTTETAHPIVTEIAYELTGETP</sequence>
<dbReference type="RefSeq" id="WP_153214652.1">
    <property type="nucleotide sequence ID" value="NZ_WIBF01000002.1"/>
</dbReference>